<proteinExistence type="inferred from homology"/>
<evidence type="ECO:0000256" key="2">
    <source>
        <dbReference type="ARBA" id="ARBA00022980"/>
    </source>
</evidence>
<dbReference type="Pfam" id="PF00177">
    <property type="entry name" value="Ribosomal_S7"/>
    <property type="match status" value="1"/>
</dbReference>
<comment type="caution">
    <text evidence="5">The sequence shown here is derived from an EMBL/GenBank/DDBJ whole genome shotgun (WGS) entry which is preliminary data.</text>
</comment>
<name>A0A409VHT2_9AGAR</name>
<dbReference type="OrthoDB" id="9972728at2759"/>
<dbReference type="AlphaFoldDB" id="A0A409VHT2"/>
<organism evidence="5 6">
    <name type="scientific">Panaeolus cyanescens</name>
    <dbReference type="NCBI Taxonomy" id="181874"/>
    <lineage>
        <taxon>Eukaryota</taxon>
        <taxon>Fungi</taxon>
        <taxon>Dikarya</taxon>
        <taxon>Basidiomycota</taxon>
        <taxon>Agaricomycotina</taxon>
        <taxon>Agaricomycetes</taxon>
        <taxon>Agaricomycetidae</taxon>
        <taxon>Agaricales</taxon>
        <taxon>Agaricineae</taxon>
        <taxon>Galeropsidaceae</taxon>
        <taxon>Panaeolus</taxon>
    </lineage>
</organism>
<evidence type="ECO:0000313" key="5">
    <source>
        <dbReference type="EMBL" id="PPQ65834.1"/>
    </source>
</evidence>
<dbReference type="PANTHER" id="PTHR11205">
    <property type="entry name" value="RIBOSOMAL PROTEIN S7"/>
    <property type="match status" value="1"/>
</dbReference>
<evidence type="ECO:0000256" key="1">
    <source>
        <dbReference type="ARBA" id="ARBA00007151"/>
    </source>
</evidence>
<dbReference type="CDD" id="cd14868">
    <property type="entry name" value="uS7_Mitochondria_Fungi"/>
    <property type="match status" value="1"/>
</dbReference>
<protein>
    <recommendedName>
        <fullName evidence="4">Small ribosomal subunit protein uS7 domain-containing protein</fullName>
    </recommendedName>
</protein>
<dbReference type="STRING" id="181874.A0A409VHT2"/>
<dbReference type="Gene3D" id="1.10.455.10">
    <property type="entry name" value="Ribosomal protein S7 domain"/>
    <property type="match status" value="1"/>
</dbReference>
<reference evidence="5 6" key="1">
    <citation type="journal article" date="2018" name="Evol. Lett.">
        <title>Horizontal gene cluster transfer increased hallucinogenic mushroom diversity.</title>
        <authorList>
            <person name="Reynolds H.T."/>
            <person name="Vijayakumar V."/>
            <person name="Gluck-Thaler E."/>
            <person name="Korotkin H.B."/>
            <person name="Matheny P.B."/>
            <person name="Slot J.C."/>
        </authorList>
    </citation>
    <scope>NUCLEOTIDE SEQUENCE [LARGE SCALE GENOMIC DNA]</scope>
    <source>
        <strain evidence="5 6">2629</strain>
    </source>
</reference>
<sequence length="236" mass="25908">MSLSALSSLRPAFTRIIPRYARTLATGNSSRDSSTFDEAMKIFGGKSSEASTPTKGESSLLSILEDSITTEQVEKPISTDAISKQVIDLDQMHLHIPPATDPLLHFFSNCIMEDGKAARARKSTHQMLLHIYAMTRSPPMPIFTEAVITASPAVRMRSIKKGGKSIQAPMALSERQRIKRGIMWILEASKKKPGKTVAERVAREVIAVLKGQSSVLETKSKAHQLAMVNRGVLPKR</sequence>
<keyword evidence="3" id="KW-0687">Ribonucleoprotein</keyword>
<dbReference type="GO" id="GO:0005840">
    <property type="term" value="C:ribosome"/>
    <property type="evidence" value="ECO:0007669"/>
    <property type="project" value="UniProtKB-KW"/>
</dbReference>
<evidence type="ECO:0000259" key="4">
    <source>
        <dbReference type="Pfam" id="PF00177"/>
    </source>
</evidence>
<feature type="domain" description="Small ribosomal subunit protein uS7" evidence="4">
    <location>
        <begin position="99"/>
        <end position="230"/>
    </location>
</feature>
<dbReference type="GO" id="GO:1990904">
    <property type="term" value="C:ribonucleoprotein complex"/>
    <property type="evidence" value="ECO:0007669"/>
    <property type="project" value="UniProtKB-KW"/>
</dbReference>
<dbReference type="Proteomes" id="UP000284842">
    <property type="component" value="Unassembled WGS sequence"/>
</dbReference>
<keyword evidence="6" id="KW-1185">Reference proteome</keyword>
<dbReference type="InterPro" id="IPR047988">
    <property type="entry name" value="Ribosomal_uS7m_fungi"/>
</dbReference>
<gene>
    <name evidence="5" type="ORF">CVT24_012061</name>
</gene>
<evidence type="ECO:0000256" key="3">
    <source>
        <dbReference type="ARBA" id="ARBA00023274"/>
    </source>
</evidence>
<dbReference type="FunCoup" id="A0A409VHT2">
    <property type="interactions" value="124"/>
</dbReference>
<accession>A0A409VHT2</accession>
<evidence type="ECO:0000313" key="6">
    <source>
        <dbReference type="Proteomes" id="UP000284842"/>
    </source>
</evidence>
<dbReference type="GO" id="GO:0006412">
    <property type="term" value="P:translation"/>
    <property type="evidence" value="ECO:0007669"/>
    <property type="project" value="InterPro"/>
</dbReference>
<dbReference type="InterPro" id="IPR023798">
    <property type="entry name" value="Ribosomal_uS7_dom"/>
</dbReference>
<dbReference type="SUPFAM" id="SSF47973">
    <property type="entry name" value="Ribosomal protein S7"/>
    <property type="match status" value="1"/>
</dbReference>
<dbReference type="InterPro" id="IPR036823">
    <property type="entry name" value="Ribosomal_uS7_dom_sf"/>
</dbReference>
<keyword evidence="2" id="KW-0689">Ribosomal protein</keyword>
<dbReference type="InterPro" id="IPR000235">
    <property type="entry name" value="Ribosomal_uS7"/>
</dbReference>
<dbReference type="InParanoid" id="A0A409VHT2"/>
<dbReference type="EMBL" id="NHTK01006057">
    <property type="protein sequence ID" value="PPQ65834.1"/>
    <property type="molecule type" value="Genomic_DNA"/>
</dbReference>
<comment type="similarity">
    <text evidence="1">Belongs to the universal ribosomal protein uS7 family.</text>
</comment>